<proteinExistence type="predicted"/>
<evidence type="ECO:0000313" key="1">
    <source>
        <dbReference type="EMBL" id="GAA0180067.1"/>
    </source>
</evidence>
<comment type="caution">
    <text evidence="1">The sequence shown here is derived from an EMBL/GenBank/DDBJ whole genome shotgun (WGS) entry which is preliminary data.</text>
</comment>
<dbReference type="AlphaFoldDB" id="A0AAV3RPK8"/>
<dbReference type="EMBL" id="BAABME010010584">
    <property type="protein sequence ID" value="GAA0180067.1"/>
    <property type="molecule type" value="Genomic_DNA"/>
</dbReference>
<gene>
    <name evidence="1" type="ORF">LIER_30062</name>
</gene>
<keyword evidence="2" id="KW-1185">Reference proteome</keyword>
<sequence>MSNEKLVRKTLRTLPKRFSHKVTAIEEAQNLTTMMVDERIGNLTTLEMSINEGKSSKKKGIALKAASEEVDDEDLVETMNMLAKNFDKSLKRFNKKPYIGCGFPLVIDKGNNSEEEEDITEEELLEDYKLLYTKWTELTIAYTKIEVERCKLKKENEMLTKIVMDRDEEIKNLNAQLKYLNKGIGFQKGKFNNPKGEMKFVPTGGNQQSTTFGATGGYTKRNNII</sequence>
<name>A0AAV3RPK8_LITER</name>
<accession>A0AAV3RPK8</accession>
<evidence type="ECO:0000313" key="2">
    <source>
        <dbReference type="Proteomes" id="UP001454036"/>
    </source>
</evidence>
<dbReference type="Proteomes" id="UP001454036">
    <property type="component" value="Unassembled WGS sequence"/>
</dbReference>
<evidence type="ECO:0008006" key="3">
    <source>
        <dbReference type="Google" id="ProtNLM"/>
    </source>
</evidence>
<reference evidence="1 2" key="1">
    <citation type="submission" date="2024-01" db="EMBL/GenBank/DDBJ databases">
        <title>The complete chloroplast genome sequence of Lithospermum erythrorhizon: insights into the phylogenetic relationship among Boraginaceae species and the maternal lineages of purple gromwells.</title>
        <authorList>
            <person name="Okada T."/>
            <person name="Watanabe K."/>
        </authorList>
    </citation>
    <scope>NUCLEOTIDE SEQUENCE [LARGE SCALE GENOMIC DNA]</scope>
</reference>
<protein>
    <recommendedName>
        <fullName evidence="3">Gag-pol polyprotein</fullName>
    </recommendedName>
</protein>
<organism evidence="1 2">
    <name type="scientific">Lithospermum erythrorhizon</name>
    <name type="common">Purple gromwell</name>
    <name type="synonym">Lithospermum officinale var. erythrorhizon</name>
    <dbReference type="NCBI Taxonomy" id="34254"/>
    <lineage>
        <taxon>Eukaryota</taxon>
        <taxon>Viridiplantae</taxon>
        <taxon>Streptophyta</taxon>
        <taxon>Embryophyta</taxon>
        <taxon>Tracheophyta</taxon>
        <taxon>Spermatophyta</taxon>
        <taxon>Magnoliopsida</taxon>
        <taxon>eudicotyledons</taxon>
        <taxon>Gunneridae</taxon>
        <taxon>Pentapetalae</taxon>
        <taxon>asterids</taxon>
        <taxon>lamiids</taxon>
        <taxon>Boraginales</taxon>
        <taxon>Boraginaceae</taxon>
        <taxon>Boraginoideae</taxon>
        <taxon>Lithospermeae</taxon>
        <taxon>Lithospermum</taxon>
    </lineage>
</organism>